<sequence length="201" mass="21089">MRRFLPVLALVLALGAALPAAAEERPLLQPSRDVAVTYRVVGGQAAGRSLRMAWLAAARKLRIEAPGMQGWSVIDQKAQRMLVVMERERAVVEVPPAAGGTLLPTEPPANARFSRGGSATIAGLPCTVWTYEDGRARGETCLTADGVMLRSSGSLGEQAGTVEAVTVSYGPQDPARFQAPPGYRNLALPPGALQGGPPPAR</sequence>
<evidence type="ECO:0000256" key="2">
    <source>
        <dbReference type="SAM" id="SignalP"/>
    </source>
</evidence>
<feature type="chain" id="PRO_5016378802" description="DUF4412 domain-containing protein" evidence="2">
    <location>
        <begin position="23"/>
        <end position="201"/>
    </location>
</feature>
<dbReference type="RefSeq" id="WP_111471673.1">
    <property type="nucleotide sequence ID" value="NZ_QLIX01000020.1"/>
</dbReference>
<evidence type="ECO:0000313" key="4">
    <source>
        <dbReference type="Proteomes" id="UP000249065"/>
    </source>
</evidence>
<comment type="caution">
    <text evidence="3">The sequence shown here is derived from an EMBL/GenBank/DDBJ whole genome shotgun (WGS) entry which is preliminary data.</text>
</comment>
<protein>
    <recommendedName>
        <fullName evidence="5">DUF4412 domain-containing protein</fullName>
    </recommendedName>
</protein>
<reference evidence="4" key="1">
    <citation type="submission" date="2018-06" db="EMBL/GenBank/DDBJ databases">
        <authorList>
            <person name="Khan S.A."/>
        </authorList>
    </citation>
    <scope>NUCLEOTIDE SEQUENCE [LARGE SCALE GENOMIC DNA]</scope>
    <source>
        <strain evidence="4">DB-1506</strain>
    </source>
</reference>
<keyword evidence="4" id="KW-1185">Reference proteome</keyword>
<organism evidence="3 4">
    <name type="scientific">Roseicella frigidaeris</name>
    <dbReference type="NCBI Taxonomy" id="2230885"/>
    <lineage>
        <taxon>Bacteria</taxon>
        <taxon>Pseudomonadati</taxon>
        <taxon>Pseudomonadota</taxon>
        <taxon>Alphaproteobacteria</taxon>
        <taxon>Acetobacterales</taxon>
        <taxon>Roseomonadaceae</taxon>
        <taxon>Roseicella</taxon>
    </lineage>
</organism>
<keyword evidence="2" id="KW-0732">Signal</keyword>
<dbReference type="OrthoDB" id="7268862at2"/>
<name>A0A327M3S2_9PROT</name>
<gene>
    <name evidence="3" type="ORF">DOO78_20150</name>
</gene>
<accession>A0A327M3S2</accession>
<evidence type="ECO:0008006" key="5">
    <source>
        <dbReference type="Google" id="ProtNLM"/>
    </source>
</evidence>
<dbReference type="AlphaFoldDB" id="A0A327M3S2"/>
<dbReference type="Proteomes" id="UP000249065">
    <property type="component" value="Unassembled WGS sequence"/>
</dbReference>
<feature type="signal peptide" evidence="2">
    <location>
        <begin position="1"/>
        <end position="22"/>
    </location>
</feature>
<evidence type="ECO:0000256" key="1">
    <source>
        <dbReference type="SAM" id="MobiDB-lite"/>
    </source>
</evidence>
<dbReference type="EMBL" id="QLIX01000020">
    <property type="protein sequence ID" value="RAI57156.1"/>
    <property type="molecule type" value="Genomic_DNA"/>
</dbReference>
<proteinExistence type="predicted"/>
<feature type="region of interest" description="Disordered" evidence="1">
    <location>
        <begin position="173"/>
        <end position="201"/>
    </location>
</feature>
<evidence type="ECO:0000313" key="3">
    <source>
        <dbReference type="EMBL" id="RAI57156.1"/>
    </source>
</evidence>